<evidence type="ECO:0000313" key="3">
    <source>
        <dbReference type="Proteomes" id="UP000281553"/>
    </source>
</evidence>
<gene>
    <name evidence="2" type="ORF">DILT_LOCUS15951</name>
</gene>
<dbReference type="OrthoDB" id="6294703at2759"/>
<organism evidence="2 3">
    <name type="scientific">Dibothriocephalus latus</name>
    <name type="common">Fish tapeworm</name>
    <name type="synonym">Diphyllobothrium latum</name>
    <dbReference type="NCBI Taxonomy" id="60516"/>
    <lineage>
        <taxon>Eukaryota</taxon>
        <taxon>Metazoa</taxon>
        <taxon>Spiralia</taxon>
        <taxon>Lophotrochozoa</taxon>
        <taxon>Platyhelminthes</taxon>
        <taxon>Cestoda</taxon>
        <taxon>Eucestoda</taxon>
        <taxon>Diphyllobothriidea</taxon>
        <taxon>Diphyllobothriidae</taxon>
        <taxon>Dibothriocephalus</taxon>
    </lineage>
</organism>
<protein>
    <submittedName>
        <fullName evidence="2">Uncharacterized protein</fullName>
    </submittedName>
</protein>
<dbReference type="EMBL" id="UYRU01081975">
    <property type="protein sequence ID" value="VDN32312.1"/>
    <property type="molecule type" value="Genomic_DNA"/>
</dbReference>
<evidence type="ECO:0000313" key="2">
    <source>
        <dbReference type="EMBL" id="VDN32312.1"/>
    </source>
</evidence>
<keyword evidence="3" id="KW-1185">Reference proteome</keyword>
<proteinExistence type="predicted"/>
<dbReference type="Proteomes" id="UP000281553">
    <property type="component" value="Unassembled WGS sequence"/>
</dbReference>
<name>A0A3P7QK51_DIBLA</name>
<reference evidence="2 3" key="1">
    <citation type="submission" date="2018-11" db="EMBL/GenBank/DDBJ databases">
        <authorList>
            <consortium name="Pathogen Informatics"/>
        </authorList>
    </citation>
    <scope>NUCLEOTIDE SEQUENCE [LARGE SCALE GENOMIC DNA]</scope>
</reference>
<evidence type="ECO:0000256" key="1">
    <source>
        <dbReference type="SAM" id="MobiDB-lite"/>
    </source>
</evidence>
<dbReference type="AlphaFoldDB" id="A0A3P7QK51"/>
<feature type="region of interest" description="Disordered" evidence="1">
    <location>
        <begin position="1"/>
        <end position="21"/>
    </location>
</feature>
<sequence length="136" mass="14973">MAPPSPVSSLGGPIPGPKHGDPAIIDEAQLDKALHAGLYEDTPVEELCRHLGQLLKPTISKGAALDQLYMCCQFSTEAPKEYVTELRSLCKVAYPSDSEADCNDTALHFFVKIWEPAELRRPLLLQPTRDLQEVMS</sequence>
<accession>A0A3P7QK51</accession>